<gene>
    <name evidence="1" type="primary">oca3</name>
    <name evidence="1" type="ORF">FBU59_006404</name>
</gene>
<evidence type="ECO:0000313" key="1">
    <source>
        <dbReference type="EMBL" id="KAJ1932338.1"/>
    </source>
</evidence>
<accession>A0ACC1J018</accession>
<evidence type="ECO:0000313" key="2">
    <source>
        <dbReference type="Proteomes" id="UP001150603"/>
    </source>
</evidence>
<comment type="caution">
    <text evidence="1">The sequence shown here is derived from an EMBL/GenBank/DDBJ whole genome shotgun (WGS) entry which is preliminary data.</text>
</comment>
<organism evidence="1 2">
    <name type="scientific">Linderina macrospora</name>
    <dbReference type="NCBI Taxonomy" id="4868"/>
    <lineage>
        <taxon>Eukaryota</taxon>
        <taxon>Fungi</taxon>
        <taxon>Fungi incertae sedis</taxon>
        <taxon>Zoopagomycota</taxon>
        <taxon>Kickxellomycotina</taxon>
        <taxon>Kickxellomycetes</taxon>
        <taxon>Kickxellales</taxon>
        <taxon>Kickxellaceae</taxon>
        <taxon>Linderina</taxon>
    </lineage>
</organism>
<dbReference type="Proteomes" id="UP001150603">
    <property type="component" value="Unassembled WGS sequence"/>
</dbReference>
<name>A0ACC1J018_9FUNG</name>
<keyword evidence="2" id="KW-1185">Reference proteome</keyword>
<protein>
    <submittedName>
        <fullName evidence="1">Tetratricopeptide repeat domain-containing protein</fullName>
    </submittedName>
</protein>
<proteinExistence type="predicted"/>
<sequence>MSAALELLGEIRQSSERRPFEVLKLAEPLLNKGTIRQAGDDPLDEGQFALAKSILDQLYKQFPGSQRVKRLYGLINEGLGHPEEAQQLYKEMLAADETNVLAAKRQIAMLKASGDHAMAIGELNTYLDTHSNDFEAWLELAHLYLGQHMYAQAAFCLEEVILQQPANHYFHLKYAELLYSMGSLGKALKEFLR</sequence>
<feature type="non-terminal residue" evidence="1">
    <location>
        <position position="193"/>
    </location>
</feature>
<dbReference type="EMBL" id="JANBPW010005572">
    <property type="protein sequence ID" value="KAJ1932338.1"/>
    <property type="molecule type" value="Genomic_DNA"/>
</dbReference>
<reference evidence="1" key="1">
    <citation type="submission" date="2022-07" db="EMBL/GenBank/DDBJ databases">
        <title>Phylogenomic reconstructions and comparative analyses of Kickxellomycotina fungi.</title>
        <authorList>
            <person name="Reynolds N.K."/>
            <person name="Stajich J.E."/>
            <person name="Barry K."/>
            <person name="Grigoriev I.V."/>
            <person name="Crous P."/>
            <person name="Smith M.E."/>
        </authorList>
    </citation>
    <scope>NUCLEOTIDE SEQUENCE</scope>
    <source>
        <strain evidence="1">NRRL 5244</strain>
    </source>
</reference>